<dbReference type="AlphaFoldDB" id="A0A5M8FNV4"/>
<evidence type="ECO:0000313" key="21">
    <source>
        <dbReference type="Proteomes" id="UP000322981"/>
    </source>
</evidence>
<evidence type="ECO:0000313" key="20">
    <source>
        <dbReference type="EMBL" id="KAA6184801.1"/>
    </source>
</evidence>
<evidence type="ECO:0000256" key="14">
    <source>
        <dbReference type="ARBA" id="ARBA00023098"/>
    </source>
</evidence>
<keyword evidence="8" id="KW-1003">Cell membrane</keyword>
<feature type="transmembrane region" description="Helical" evidence="19">
    <location>
        <begin position="20"/>
        <end position="46"/>
    </location>
</feature>
<reference evidence="20 21" key="1">
    <citation type="submission" date="2019-09" db="EMBL/GenBank/DDBJ databases">
        <title>Whole-genome sequence of the purple sulfur bacterium Thiohalocapsa marina DSM 19078.</title>
        <authorList>
            <person name="Kyndt J.A."/>
            <person name="Meyer T.E."/>
        </authorList>
    </citation>
    <scope>NUCLEOTIDE SEQUENCE [LARGE SCALE GENOMIC DNA]</scope>
    <source>
        <strain evidence="20 21">DSM 19078</strain>
    </source>
</reference>
<keyword evidence="9" id="KW-0444">Lipid biosynthesis</keyword>
<evidence type="ECO:0000256" key="5">
    <source>
        <dbReference type="ARBA" id="ARBA00010185"/>
    </source>
</evidence>
<organism evidence="20 21">
    <name type="scientific">Thiohalocapsa marina</name>
    <dbReference type="NCBI Taxonomy" id="424902"/>
    <lineage>
        <taxon>Bacteria</taxon>
        <taxon>Pseudomonadati</taxon>
        <taxon>Pseudomonadota</taxon>
        <taxon>Gammaproteobacteria</taxon>
        <taxon>Chromatiales</taxon>
        <taxon>Chromatiaceae</taxon>
        <taxon>Thiohalocapsa</taxon>
    </lineage>
</organism>
<evidence type="ECO:0000256" key="6">
    <source>
        <dbReference type="ARBA" id="ARBA00012487"/>
    </source>
</evidence>
<feature type="transmembrane region" description="Helical" evidence="19">
    <location>
        <begin position="58"/>
        <end position="78"/>
    </location>
</feature>
<keyword evidence="16" id="KW-0594">Phospholipid biosynthesis</keyword>
<dbReference type="UniPathway" id="UPA00557">
    <property type="reaction ID" value="UER00614"/>
</dbReference>
<feature type="transmembrane region" description="Helical" evidence="19">
    <location>
        <begin position="84"/>
        <end position="104"/>
    </location>
</feature>
<dbReference type="EMBL" id="VWXX01000015">
    <property type="protein sequence ID" value="KAA6184801.1"/>
    <property type="molecule type" value="Genomic_DNA"/>
</dbReference>
<dbReference type="RefSeq" id="WP_150093234.1">
    <property type="nucleotide sequence ID" value="NZ_JBFUOH010000037.1"/>
</dbReference>
<evidence type="ECO:0000256" key="3">
    <source>
        <dbReference type="ARBA" id="ARBA00005119"/>
    </source>
</evidence>
<evidence type="ECO:0000256" key="16">
    <source>
        <dbReference type="ARBA" id="ARBA00023209"/>
    </source>
</evidence>
<sequence length="292" mass="30665">MTLAVSLKQRLITAGLLAPVIMLCVVFLPTPVFALALAGVIGVGAWEWGRLVGVPESAGRAAHVLLVVAAMALLWFVVPPAWDIALLALGVLWWLGATATLALTRQIEPARGLQPALIPTALVVLVLPWLAMVRLHGLDLPPDGLAQAQGGGRAGQGPWLVLALMMLVWLADSAAYFAGRRWGRRKLAPMLSPGKTRAGVYAGLLAAALWGALVGGLMGLRPTALAAWVLLCAAVAALSVVGDLYESLLKRRRGLKDTGSLLPGHGGMLDRIDSFTSAAPLFVLGVLWLENV</sequence>
<evidence type="ECO:0000256" key="4">
    <source>
        <dbReference type="ARBA" id="ARBA00005189"/>
    </source>
</evidence>
<dbReference type="GO" id="GO:0004605">
    <property type="term" value="F:phosphatidate cytidylyltransferase activity"/>
    <property type="evidence" value="ECO:0007669"/>
    <property type="project" value="UniProtKB-EC"/>
</dbReference>
<dbReference type="Proteomes" id="UP000322981">
    <property type="component" value="Unassembled WGS sequence"/>
</dbReference>
<evidence type="ECO:0000256" key="9">
    <source>
        <dbReference type="ARBA" id="ARBA00022516"/>
    </source>
</evidence>
<keyword evidence="14" id="KW-0443">Lipid metabolism</keyword>
<protein>
    <recommendedName>
        <fullName evidence="7 18">Phosphatidate cytidylyltransferase</fullName>
        <ecNumber evidence="6 18">2.7.7.41</ecNumber>
    </recommendedName>
</protein>
<accession>A0A5M8FNV4</accession>
<dbReference type="PANTHER" id="PTHR46382">
    <property type="entry name" value="PHOSPHATIDATE CYTIDYLYLTRANSFERASE"/>
    <property type="match status" value="1"/>
</dbReference>
<comment type="caution">
    <text evidence="20">The sequence shown here is derived from an EMBL/GenBank/DDBJ whole genome shotgun (WGS) entry which is preliminary data.</text>
</comment>
<evidence type="ECO:0000256" key="19">
    <source>
        <dbReference type="SAM" id="Phobius"/>
    </source>
</evidence>
<comment type="catalytic activity">
    <reaction evidence="1 18">
        <text>a 1,2-diacyl-sn-glycero-3-phosphate + CTP + H(+) = a CDP-1,2-diacyl-sn-glycerol + diphosphate</text>
        <dbReference type="Rhea" id="RHEA:16229"/>
        <dbReference type="ChEBI" id="CHEBI:15378"/>
        <dbReference type="ChEBI" id="CHEBI:33019"/>
        <dbReference type="ChEBI" id="CHEBI:37563"/>
        <dbReference type="ChEBI" id="CHEBI:58332"/>
        <dbReference type="ChEBI" id="CHEBI:58608"/>
        <dbReference type="EC" id="2.7.7.41"/>
    </reaction>
</comment>
<keyword evidence="10 18" id="KW-0808">Transferase</keyword>
<dbReference type="GO" id="GO:0005886">
    <property type="term" value="C:plasma membrane"/>
    <property type="evidence" value="ECO:0007669"/>
    <property type="project" value="UniProtKB-SubCell"/>
</dbReference>
<dbReference type="EC" id="2.7.7.41" evidence="6 18"/>
<proteinExistence type="inferred from homology"/>
<keyword evidence="11 18" id="KW-0812">Transmembrane</keyword>
<dbReference type="PANTHER" id="PTHR46382:SF1">
    <property type="entry name" value="PHOSPHATIDATE CYTIDYLYLTRANSFERASE"/>
    <property type="match status" value="1"/>
</dbReference>
<dbReference type="OrthoDB" id="9799199at2"/>
<feature type="transmembrane region" description="Helical" evidence="19">
    <location>
        <begin position="116"/>
        <end position="137"/>
    </location>
</feature>
<keyword evidence="13 19" id="KW-1133">Transmembrane helix</keyword>
<comment type="similarity">
    <text evidence="5 18">Belongs to the CDS family.</text>
</comment>
<keyword evidence="15 19" id="KW-0472">Membrane</keyword>
<comment type="pathway">
    <text evidence="4">Lipid metabolism.</text>
</comment>
<evidence type="ECO:0000256" key="1">
    <source>
        <dbReference type="ARBA" id="ARBA00001698"/>
    </source>
</evidence>
<dbReference type="PROSITE" id="PS01315">
    <property type="entry name" value="CDS"/>
    <property type="match status" value="1"/>
</dbReference>
<evidence type="ECO:0000256" key="18">
    <source>
        <dbReference type="RuleBase" id="RU003938"/>
    </source>
</evidence>
<dbReference type="GO" id="GO:0016024">
    <property type="term" value="P:CDP-diacylglycerol biosynthetic process"/>
    <property type="evidence" value="ECO:0007669"/>
    <property type="project" value="UniProtKB-UniPathway"/>
</dbReference>
<dbReference type="Pfam" id="PF01148">
    <property type="entry name" value="CTP_transf_1"/>
    <property type="match status" value="1"/>
</dbReference>
<evidence type="ECO:0000256" key="11">
    <source>
        <dbReference type="ARBA" id="ARBA00022692"/>
    </source>
</evidence>
<evidence type="ECO:0000256" key="12">
    <source>
        <dbReference type="ARBA" id="ARBA00022695"/>
    </source>
</evidence>
<evidence type="ECO:0000256" key="15">
    <source>
        <dbReference type="ARBA" id="ARBA00023136"/>
    </source>
</evidence>
<feature type="transmembrane region" description="Helical" evidence="19">
    <location>
        <begin position="157"/>
        <end position="178"/>
    </location>
</feature>
<feature type="transmembrane region" description="Helical" evidence="19">
    <location>
        <begin position="225"/>
        <end position="245"/>
    </location>
</feature>
<evidence type="ECO:0000256" key="10">
    <source>
        <dbReference type="ARBA" id="ARBA00022679"/>
    </source>
</evidence>
<gene>
    <name evidence="20" type="ORF">F2Q65_10830</name>
</gene>
<comment type="subcellular location">
    <subcellularLocation>
        <location evidence="2">Cell membrane</location>
        <topology evidence="2">Multi-pass membrane protein</topology>
    </subcellularLocation>
</comment>
<evidence type="ECO:0000256" key="13">
    <source>
        <dbReference type="ARBA" id="ARBA00022989"/>
    </source>
</evidence>
<evidence type="ECO:0000256" key="7">
    <source>
        <dbReference type="ARBA" id="ARBA00019373"/>
    </source>
</evidence>
<evidence type="ECO:0000256" key="17">
    <source>
        <dbReference type="ARBA" id="ARBA00023264"/>
    </source>
</evidence>
<keyword evidence="21" id="KW-1185">Reference proteome</keyword>
<evidence type="ECO:0000256" key="2">
    <source>
        <dbReference type="ARBA" id="ARBA00004651"/>
    </source>
</evidence>
<name>A0A5M8FNV4_9GAMM</name>
<feature type="transmembrane region" description="Helical" evidence="19">
    <location>
        <begin position="198"/>
        <end position="219"/>
    </location>
</feature>
<evidence type="ECO:0000256" key="8">
    <source>
        <dbReference type="ARBA" id="ARBA00022475"/>
    </source>
</evidence>
<comment type="pathway">
    <text evidence="3 18">Phospholipid metabolism; CDP-diacylglycerol biosynthesis; CDP-diacylglycerol from sn-glycerol 3-phosphate: step 3/3.</text>
</comment>
<keyword evidence="12 18" id="KW-0548">Nucleotidyltransferase</keyword>
<dbReference type="InterPro" id="IPR000374">
    <property type="entry name" value="PC_trans"/>
</dbReference>
<keyword evidence="17" id="KW-1208">Phospholipid metabolism</keyword>